<accession>C1A618</accession>
<dbReference type="GO" id="GO:0006260">
    <property type="term" value="P:DNA replication"/>
    <property type="evidence" value="ECO:0007669"/>
    <property type="project" value="InterPro"/>
</dbReference>
<protein>
    <recommendedName>
        <fullName evidence="1">SF4 helicase domain-containing protein</fullName>
    </recommendedName>
</protein>
<dbReference type="GO" id="GO:0005524">
    <property type="term" value="F:ATP binding"/>
    <property type="evidence" value="ECO:0007669"/>
    <property type="project" value="InterPro"/>
</dbReference>
<feature type="domain" description="SF4 helicase" evidence="1">
    <location>
        <begin position="35"/>
        <end position="291"/>
    </location>
</feature>
<evidence type="ECO:0000259" key="1">
    <source>
        <dbReference type="PROSITE" id="PS51199"/>
    </source>
</evidence>
<dbReference type="Gene3D" id="3.40.50.300">
    <property type="entry name" value="P-loop containing nucleotide triphosphate hydrolases"/>
    <property type="match status" value="1"/>
</dbReference>
<dbReference type="GO" id="GO:0005829">
    <property type="term" value="C:cytosol"/>
    <property type="evidence" value="ECO:0007669"/>
    <property type="project" value="TreeGrafter"/>
</dbReference>
<dbReference type="GO" id="GO:0003678">
    <property type="term" value="F:DNA helicase activity"/>
    <property type="evidence" value="ECO:0007669"/>
    <property type="project" value="InterPro"/>
</dbReference>
<dbReference type="RefSeq" id="WP_012682125.1">
    <property type="nucleotide sequence ID" value="NC_012489.1"/>
</dbReference>
<dbReference type="SUPFAM" id="SSF52540">
    <property type="entry name" value="P-loop containing nucleoside triphosphate hydrolases"/>
    <property type="match status" value="1"/>
</dbReference>
<dbReference type="KEGG" id="gau:GAU_0636"/>
<proteinExistence type="predicted"/>
<dbReference type="STRING" id="379066.GAU_0636"/>
<gene>
    <name evidence="2" type="ordered locus">GAU_0636</name>
</gene>
<dbReference type="EMBL" id="AP009153">
    <property type="protein sequence ID" value="BAH37678.1"/>
    <property type="molecule type" value="Genomic_DNA"/>
</dbReference>
<dbReference type="AlphaFoldDB" id="C1A618"/>
<dbReference type="InterPro" id="IPR007694">
    <property type="entry name" value="DNA_helicase_DnaB-like_C"/>
</dbReference>
<dbReference type="HOGENOM" id="CLU_955647_0_0_0"/>
<sequence length="291" mass="31199">MSHESDISPLTRIVARLDRMAAASDDSLDIAVTVGEIDPGIVATGFPSLDRAIGDGFRRGDLVVLGGDDSVGCSALAMAIALRSDHRALLLTSEMTPERAYERALAMSARVSLEALRLGVVSSDERTRLATAALTLRDRAPVVETLLEGGVPAVARALEASPEAPLVVVDSLEGLLDHPAAPDDALAHAVLSLKRLALRQQVVVLLATHLPALDRQRHDRRPRLTDFGLGGAVGTHADLVFGLYREELYEADLGVAGATELLVLKHRDGPRGYVDLYFDSRYGRFEDVLEA</sequence>
<reference evidence="3" key="1">
    <citation type="submission" date="2006-03" db="EMBL/GenBank/DDBJ databases">
        <title>Complete genome sequence of Gemmatimonas aurantiaca T-27 that represents a novel phylum Gemmatimonadetes.</title>
        <authorList>
            <person name="Takasaki K."/>
            <person name="Ichikawa N."/>
            <person name="Miura H."/>
            <person name="Matsushita S."/>
            <person name="Watanabe Y."/>
            <person name="Oguchi A."/>
            <person name="Ankai A."/>
            <person name="Yashiro I."/>
            <person name="Takahashi M."/>
            <person name="Terui Y."/>
            <person name="Fukui S."/>
            <person name="Yokoyama H."/>
            <person name="Tanikawa S."/>
            <person name="Hanada S."/>
            <person name="Kamagata Y."/>
            <person name="Fujita N."/>
        </authorList>
    </citation>
    <scope>NUCLEOTIDE SEQUENCE [LARGE SCALE GENOMIC DNA]</scope>
    <source>
        <strain evidence="3">T-27 / DSM 14586 / JCM 11422 / NBRC 100505</strain>
    </source>
</reference>
<dbReference type="InterPro" id="IPR027417">
    <property type="entry name" value="P-loop_NTPase"/>
</dbReference>
<dbReference type="Proteomes" id="UP000002209">
    <property type="component" value="Chromosome"/>
</dbReference>
<evidence type="ECO:0000313" key="3">
    <source>
        <dbReference type="Proteomes" id="UP000002209"/>
    </source>
</evidence>
<evidence type="ECO:0000313" key="2">
    <source>
        <dbReference type="EMBL" id="BAH37678.1"/>
    </source>
</evidence>
<dbReference type="Pfam" id="PF03796">
    <property type="entry name" value="DnaB_C"/>
    <property type="match status" value="1"/>
</dbReference>
<organism evidence="2 3">
    <name type="scientific">Gemmatimonas aurantiaca (strain DSM 14586 / JCM 11422 / NBRC 100505 / T-27)</name>
    <dbReference type="NCBI Taxonomy" id="379066"/>
    <lineage>
        <taxon>Bacteria</taxon>
        <taxon>Pseudomonadati</taxon>
        <taxon>Gemmatimonadota</taxon>
        <taxon>Gemmatimonadia</taxon>
        <taxon>Gemmatimonadales</taxon>
        <taxon>Gemmatimonadaceae</taxon>
        <taxon>Gemmatimonas</taxon>
    </lineage>
</organism>
<dbReference type="PROSITE" id="PS51199">
    <property type="entry name" value="SF4_HELICASE"/>
    <property type="match status" value="1"/>
</dbReference>
<dbReference type="OrthoDB" id="9773982at2"/>
<dbReference type="PANTHER" id="PTHR30153">
    <property type="entry name" value="REPLICATIVE DNA HELICASE DNAB"/>
    <property type="match status" value="1"/>
</dbReference>
<keyword evidence="3" id="KW-1185">Reference proteome</keyword>
<name>C1A618_GEMAT</name>
<dbReference type="eggNOG" id="COG0305">
    <property type="taxonomic scope" value="Bacteria"/>
</dbReference>
<dbReference type="PANTHER" id="PTHR30153:SF2">
    <property type="entry name" value="REPLICATIVE DNA HELICASE"/>
    <property type="match status" value="1"/>
</dbReference>